<keyword evidence="1" id="KW-1133">Transmembrane helix</keyword>
<evidence type="ECO:0000256" key="1">
    <source>
        <dbReference type="SAM" id="Phobius"/>
    </source>
</evidence>
<protein>
    <submittedName>
        <fullName evidence="2">Uncharacterized protein</fullName>
    </submittedName>
</protein>
<proteinExistence type="predicted"/>
<feature type="transmembrane region" description="Helical" evidence="1">
    <location>
        <begin position="6"/>
        <end position="23"/>
    </location>
</feature>
<accession>A0A6A5UCM8</accession>
<keyword evidence="1" id="KW-0472">Membrane</keyword>
<sequence length="61" mass="6741">MGYLGMLALCVVLMGLHLYYLPFSSDFSADSISSPAREPVHLDQASDISMEQQHLGLRVTK</sequence>
<reference evidence="2" key="1">
    <citation type="journal article" date="2020" name="Stud. Mycol.">
        <title>101 Dothideomycetes genomes: a test case for predicting lifestyles and emergence of pathogens.</title>
        <authorList>
            <person name="Haridas S."/>
            <person name="Albert R."/>
            <person name="Binder M."/>
            <person name="Bloem J."/>
            <person name="Labutti K."/>
            <person name="Salamov A."/>
            <person name="Andreopoulos B."/>
            <person name="Baker S."/>
            <person name="Barry K."/>
            <person name="Bills G."/>
            <person name="Bluhm B."/>
            <person name="Cannon C."/>
            <person name="Castanera R."/>
            <person name="Culley D."/>
            <person name="Daum C."/>
            <person name="Ezra D."/>
            <person name="Gonzalez J."/>
            <person name="Henrissat B."/>
            <person name="Kuo A."/>
            <person name="Liang C."/>
            <person name="Lipzen A."/>
            <person name="Lutzoni F."/>
            <person name="Magnuson J."/>
            <person name="Mondo S."/>
            <person name="Nolan M."/>
            <person name="Ohm R."/>
            <person name="Pangilinan J."/>
            <person name="Park H.-J."/>
            <person name="Ramirez L."/>
            <person name="Alfaro M."/>
            <person name="Sun H."/>
            <person name="Tritt A."/>
            <person name="Yoshinaga Y."/>
            <person name="Zwiers L.-H."/>
            <person name="Turgeon B."/>
            <person name="Goodwin S."/>
            <person name="Spatafora J."/>
            <person name="Crous P."/>
            <person name="Grigoriev I."/>
        </authorList>
    </citation>
    <scope>NUCLEOTIDE SEQUENCE</scope>
    <source>
        <strain evidence="2">CBS 675.92</strain>
    </source>
</reference>
<name>A0A6A5UCM8_9PLEO</name>
<evidence type="ECO:0000313" key="3">
    <source>
        <dbReference type="Proteomes" id="UP000800035"/>
    </source>
</evidence>
<keyword evidence="1" id="KW-0812">Transmembrane</keyword>
<dbReference type="EMBL" id="ML976986">
    <property type="protein sequence ID" value="KAF1958867.1"/>
    <property type="molecule type" value="Genomic_DNA"/>
</dbReference>
<keyword evidence="3" id="KW-1185">Reference proteome</keyword>
<organism evidence="2 3">
    <name type="scientific">Byssothecium circinans</name>
    <dbReference type="NCBI Taxonomy" id="147558"/>
    <lineage>
        <taxon>Eukaryota</taxon>
        <taxon>Fungi</taxon>
        <taxon>Dikarya</taxon>
        <taxon>Ascomycota</taxon>
        <taxon>Pezizomycotina</taxon>
        <taxon>Dothideomycetes</taxon>
        <taxon>Pleosporomycetidae</taxon>
        <taxon>Pleosporales</taxon>
        <taxon>Massarineae</taxon>
        <taxon>Massarinaceae</taxon>
        <taxon>Byssothecium</taxon>
    </lineage>
</organism>
<dbReference type="AlphaFoldDB" id="A0A6A5UCM8"/>
<gene>
    <name evidence="2" type="ORF">CC80DRAFT_490647</name>
</gene>
<dbReference type="Proteomes" id="UP000800035">
    <property type="component" value="Unassembled WGS sequence"/>
</dbReference>
<evidence type="ECO:0000313" key="2">
    <source>
        <dbReference type="EMBL" id="KAF1958867.1"/>
    </source>
</evidence>